<sequence length="143" mass="15633">MSQTPGHSPVKLGPKDLSQVEVKHPEEVLRKGEKVRCFVKFRKDFMALSMLDTFKDRLRVSQLEKGHSYDAKVVHVNPRIGAFVDLGAVANGLIPLKTLPGASNKEKAEALRLGSPPGREMQVRVVDVDVAKGQITVAPAKPT</sequence>
<dbReference type="OrthoDB" id="443168at2759"/>
<dbReference type="InterPro" id="IPR012340">
    <property type="entry name" value="NA-bd_OB-fold"/>
</dbReference>
<dbReference type="Proteomes" id="UP001152797">
    <property type="component" value="Unassembled WGS sequence"/>
</dbReference>
<evidence type="ECO:0000313" key="2">
    <source>
        <dbReference type="EMBL" id="CAI3980636.1"/>
    </source>
</evidence>
<dbReference type="PROSITE" id="PS50126">
    <property type="entry name" value="S1"/>
    <property type="match status" value="1"/>
</dbReference>
<dbReference type="EMBL" id="CAMXCT030000571">
    <property type="protein sequence ID" value="CAL4767948.1"/>
    <property type="molecule type" value="Genomic_DNA"/>
</dbReference>
<dbReference type="Gene3D" id="2.40.50.140">
    <property type="entry name" value="Nucleic acid-binding proteins"/>
    <property type="match status" value="1"/>
</dbReference>
<reference evidence="3 4" key="2">
    <citation type="submission" date="2024-05" db="EMBL/GenBank/DDBJ databases">
        <authorList>
            <person name="Chen Y."/>
            <person name="Shah S."/>
            <person name="Dougan E. K."/>
            <person name="Thang M."/>
            <person name="Chan C."/>
        </authorList>
    </citation>
    <scope>NUCLEOTIDE SEQUENCE [LARGE SCALE GENOMIC DNA]</scope>
</reference>
<protein>
    <recommendedName>
        <fullName evidence="1">S1 motif domain-containing protein</fullName>
    </recommendedName>
</protein>
<accession>A0A9P1BYK5</accession>
<reference evidence="2" key="1">
    <citation type="submission" date="2022-10" db="EMBL/GenBank/DDBJ databases">
        <authorList>
            <person name="Chen Y."/>
            <person name="Dougan E. K."/>
            <person name="Chan C."/>
            <person name="Rhodes N."/>
            <person name="Thang M."/>
        </authorList>
    </citation>
    <scope>NUCLEOTIDE SEQUENCE</scope>
</reference>
<feature type="domain" description="S1 motif" evidence="1">
    <location>
        <begin position="66"/>
        <end position="140"/>
    </location>
</feature>
<proteinExistence type="predicted"/>
<evidence type="ECO:0000313" key="3">
    <source>
        <dbReference type="EMBL" id="CAL4767948.1"/>
    </source>
</evidence>
<comment type="caution">
    <text evidence="2">The sequence shown here is derived from an EMBL/GenBank/DDBJ whole genome shotgun (WGS) entry which is preliminary data.</text>
</comment>
<evidence type="ECO:0000259" key="1">
    <source>
        <dbReference type="PROSITE" id="PS50126"/>
    </source>
</evidence>
<dbReference type="InterPro" id="IPR003029">
    <property type="entry name" value="S1_domain"/>
</dbReference>
<dbReference type="Pfam" id="PF00575">
    <property type="entry name" value="S1"/>
    <property type="match status" value="1"/>
</dbReference>
<gene>
    <name evidence="2" type="ORF">C1SCF055_LOCUS8499</name>
</gene>
<dbReference type="EMBL" id="CAMXCT020000571">
    <property type="protein sequence ID" value="CAL1134011.1"/>
    <property type="molecule type" value="Genomic_DNA"/>
</dbReference>
<dbReference type="GO" id="GO:0003676">
    <property type="term" value="F:nucleic acid binding"/>
    <property type="evidence" value="ECO:0007669"/>
    <property type="project" value="InterPro"/>
</dbReference>
<evidence type="ECO:0000313" key="4">
    <source>
        <dbReference type="Proteomes" id="UP001152797"/>
    </source>
</evidence>
<keyword evidence="4" id="KW-1185">Reference proteome</keyword>
<dbReference type="SMART" id="SM00316">
    <property type="entry name" value="S1"/>
    <property type="match status" value="1"/>
</dbReference>
<dbReference type="EMBL" id="CAMXCT010000571">
    <property type="protein sequence ID" value="CAI3980636.1"/>
    <property type="molecule type" value="Genomic_DNA"/>
</dbReference>
<dbReference type="SUPFAM" id="SSF50249">
    <property type="entry name" value="Nucleic acid-binding proteins"/>
    <property type="match status" value="1"/>
</dbReference>
<dbReference type="AlphaFoldDB" id="A0A9P1BYK5"/>
<organism evidence="2">
    <name type="scientific">Cladocopium goreaui</name>
    <dbReference type="NCBI Taxonomy" id="2562237"/>
    <lineage>
        <taxon>Eukaryota</taxon>
        <taxon>Sar</taxon>
        <taxon>Alveolata</taxon>
        <taxon>Dinophyceae</taxon>
        <taxon>Suessiales</taxon>
        <taxon>Symbiodiniaceae</taxon>
        <taxon>Cladocopium</taxon>
    </lineage>
</organism>
<name>A0A9P1BYK5_9DINO</name>